<organism evidence="1 2">
    <name type="scientific">Smallanthus sonchifolius</name>
    <dbReference type="NCBI Taxonomy" id="185202"/>
    <lineage>
        <taxon>Eukaryota</taxon>
        <taxon>Viridiplantae</taxon>
        <taxon>Streptophyta</taxon>
        <taxon>Embryophyta</taxon>
        <taxon>Tracheophyta</taxon>
        <taxon>Spermatophyta</taxon>
        <taxon>Magnoliopsida</taxon>
        <taxon>eudicotyledons</taxon>
        <taxon>Gunneridae</taxon>
        <taxon>Pentapetalae</taxon>
        <taxon>asterids</taxon>
        <taxon>campanulids</taxon>
        <taxon>Asterales</taxon>
        <taxon>Asteraceae</taxon>
        <taxon>Asteroideae</taxon>
        <taxon>Heliantheae alliance</taxon>
        <taxon>Millerieae</taxon>
        <taxon>Smallanthus</taxon>
    </lineage>
</organism>
<gene>
    <name evidence="1" type="ORF">L1987_32673</name>
</gene>
<evidence type="ECO:0000313" key="2">
    <source>
        <dbReference type="Proteomes" id="UP001056120"/>
    </source>
</evidence>
<reference evidence="2" key="1">
    <citation type="journal article" date="2022" name="Mol. Ecol. Resour.">
        <title>The genomes of chicory, endive, great burdock and yacon provide insights into Asteraceae palaeo-polyploidization history and plant inulin production.</title>
        <authorList>
            <person name="Fan W."/>
            <person name="Wang S."/>
            <person name="Wang H."/>
            <person name="Wang A."/>
            <person name="Jiang F."/>
            <person name="Liu H."/>
            <person name="Zhao H."/>
            <person name="Xu D."/>
            <person name="Zhang Y."/>
        </authorList>
    </citation>
    <scope>NUCLEOTIDE SEQUENCE [LARGE SCALE GENOMIC DNA]</scope>
    <source>
        <strain evidence="2">cv. Yunnan</strain>
    </source>
</reference>
<reference evidence="1 2" key="2">
    <citation type="journal article" date="2022" name="Mol. Ecol. Resour.">
        <title>The genomes of chicory, endive, great burdock and yacon provide insights into Asteraceae paleo-polyploidization history and plant inulin production.</title>
        <authorList>
            <person name="Fan W."/>
            <person name="Wang S."/>
            <person name="Wang H."/>
            <person name="Wang A."/>
            <person name="Jiang F."/>
            <person name="Liu H."/>
            <person name="Zhao H."/>
            <person name="Xu D."/>
            <person name="Zhang Y."/>
        </authorList>
    </citation>
    <scope>NUCLEOTIDE SEQUENCE [LARGE SCALE GENOMIC DNA]</scope>
    <source>
        <strain evidence="2">cv. Yunnan</strain>
        <tissue evidence="1">Leaves</tissue>
    </source>
</reference>
<comment type="caution">
    <text evidence="1">The sequence shown here is derived from an EMBL/GenBank/DDBJ whole genome shotgun (WGS) entry which is preliminary data.</text>
</comment>
<proteinExistence type="predicted"/>
<dbReference type="Proteomes" id="UP001056120">
    <property type="component" value="Linkage Group LG11"/>
</dbReference>
<accession>A0ACB9HQ44</accession>
<sequence>MRIKLLHSASKVIDCDGTLSKVSDCDVKTNTLNSAQSLTRKLRRVRQGLDFIKELFQNFWLQSMHFLVLQILPENLGDSRRPRLQPQLIKGVFDLFDSNHEPFINVADITRPLMLFGLDASQPRRRLLQSGFHHQILRPSWQDWRHVRGFRVITQIHQRIVLRTGWIVRSGMQRGAR</sequence>
<protein>
    <submittedName>
        <fullName evidence="1">Uncharacterized protein</fullName>
    </submittedName>
</protein>
<dbReference type="EMBL" id="CM042028">
    <property type="protein sequence ID" value="KAI3797416.1"/>
    <property type="molecule type" value="Genomic_DNA"/>
</dbReference>
<keyword evidence="2" id="KW-1185">Reference proteome</keyword>
<name>A0ACB9HQ44_9ASTR</name>
<evidence type="ECO:0000313" key="1">
    <source>
        <dbReference type="EMBL" id="KAI3797416.1"/>
    </source>
</evidence>